<evidence type="ECO:0000313" key="2">
    <source>
        <dbReference type="EMBL" id="EXB05250.1"/>
    </source>
</evidence>
<accession>A0A009HQE4</accession>
<proteinExistence type="predicted"/>
<evidence type="ECO:0008006" key="4">
    <source>
        <dbReference type="Google" id="ProtNLM"/>
    </source>
</evidence>
<reference evidence="2 3" key="1">
    <citation type="submission" date="2014-02" db="EMBL/GenBank/DDBJ databases">
        <title>Comparative genomics and transcriptomics to identify genetic mechanisms underlying the emergence of carbapenem resistant Acinetobacter baumannii (CRAb).</title>
        <authorList>
            <person name="Harris A.D."/>
            <person name="Johnson K.J."/>
            <person name="George J."/>
            <person name="Shefchek K."/>
            <person name="Daugherty S.C."/>
            <person name="Parankush S."/>
            <person name="Sadzewicz L."/>
            <person name="Tallon L."/>
            <person name="Sengamalay N."/>
            <person name="Hazen T.H."/>
            <person name="Rasko D.A."/>
        </authorList>
    </citation>
    <scope>NUCLEOTIDE SEQUENCE [LARGE SCALE GENOMIC DNA]</scope>
    <source>
        <strain evidence="2 3">1295743</strain>
    </source>
</reference>
<gene>
    <name evidence="2" type="ORF">J512_2353</name>
</gene>
<dbReference type="AlphaFoldDB" id="A0A009HQE4"/>
<feature type="transmembrane region" description="Helical" evidence="1">
    <location>
        <begin position="169"/>
        <end position="192"/>
    </location>
</feature>
<dbReference type="PANTHER" id="PTHR37314:SF4">
    <property type="entry name" value="UPF0700 TRANSMEMBRANE PROTEIN YOAK"/>
    <property type="match status" value="1"/>
</dbReference>
<sequence length="226" mass="25147">MPFQSLPNWFQLGAFLLAINAGMINVLGLITLLHQSVSHMTGNVSMLAMSLVNWQFEHIIYLVLVILCYVCGSFYSGFILGNSHFKLGRRYGLPLSLVSLFIFLCWLLLPYFPKYGLLWACVAMGLQNAMVSHYKGTIIRTTHLSGVLTDLGLALGYIARGLKVENRRIILHLLIFIGFLSGGIIAALVHPYLKLQSFLLPAILSLTLSISYWAVYFHSSSSSNSD</sequence>
<feature type="transmembrane region" description="Helical" evidence="1">
    <location>
        <begin position="12"/>
        <end position="33"/>
    </location>
</feature>
<feature type="transmembrane region" description="Helical" evidence="1">
    <location>
        <begin position="198"/>
        <end position="217"/>
    </location>
</feature>
<dbReference type="PATRIC" id="fig|1310613.3.peg.2262"/>
<dbReference type="GeneID" id="92893765"/>
<comment type="caution">
    <text evidence="2">The sequence shown here is derived from an EMBL/GenBank/DDBJ whole genome shotgun (WGS) entry which is preliminary data.</text>
</comment>
<dbReference type="EMBL" id="JEWH01000029">
    <property type="protein sequence ID" value="EXB05250.1"/>
    <property type="molecule type" value="Genomic_DNA"/>
</dbReference>
<protein>
    <recommendedName>
        <fullName evidence="4">DUF1275 domain-containing protein</fullName>
    </recommendedName>
</protein>
<dbReference type="Proteomes" id="UP000020595">
    <property type="component" value="Unassembled WGS sequence"/>
</dbReference>
<name>A0A009HQE4_ACIB9</name>
<evidence type="ECO:0000313" key="3">
    <source>
        <dbReference type="Proteomes" id="UP000020595"/>
    </source>
</evidence>
<feature type="transmembrane region" description="Helical" evidence="1">
    <location>
        <begin position="59"/>
        <end position="79"/>
    </location>
</feature>
<dbReference type="InterPro" id="IPR010699">
    <property type="entry name" value="DUF1275"/>
</dbReference>
<organism evidence="2 3">
    <name type="scientific">Acinetobacter baumannii (strain 1295743)</name>
    <dbReference type="NCBI Taxonomy" id="1310613"/>
    <lineage>
        <taxon>Bacteria</taxon>
        <taxon>Pseudomonadati</taxon>
        <taxon>Pseudomonadota</taxon>
        <taxon>Gammaproteobacteria</taxon>
        <taxon>Moraxellales</taxon>
        <taxon>Moraxellaceae</taxon>
        <taxon>Acinetobacter</taxon>
        <taxon>Acinetobacter calcoaceticus/baumannii complex</taxon>
    </lineage>
</organism>
<evidence type="ECO:0000256" key="1">
    <source>
        <dbReference type="SAM" id="Phobius"/>
    </source>
</evidence>
<keyword evidence="1" id="KW-0472">Membrane</keyword>
<feature type="transmembrane region" description="Helical" evidence="1">
    <location>
        <begin position="91"/>
        <end position="109"/>
    </location>
</feature>
<dbReference type="RefSeq" id="WP_001116532.1">
    <property type="nucleotide sequence ID" value="NZ_JEWH01000029.1"/>
</dbReference>
<dbReference type="Pfam" id="PF06912">
    <property type="entry name" value="DUF1275"/>
    <property type="match status" value="1"/>
</dbReference>
<keyword evidence="1" id="KW-0812">Transmembrane</keyword>
<keyword evidence="1" id="KW-1133">Transmembrane helix</keyword>
<dbReference type="PANTHER" id="PTHR37314">
    <property type="entry name" value="SLR0142 PROTEIN"/>
    <property type="match status" value="1"/>
</dbReference>